<dbReference type="Proteomes" id="UP000054477">
    <property type="component" value="Unassembled WGS sequence"/>
</dbReference>
<sequence length="57" mass="6320">MDSARWTRGSSLYHLNLGYEVTQSFQNDSYGKMTSLKICGIHGTSLKLNESPSNSAH</sequence>
<evidence type="ECO:0000313" key="1">
    <source>
        <dbReference type="EMBL" id="KIJ96348.1"/>
    </source>
</evidence>
<protein>
    <submittedName>
        <fullName evidence="1">Unplaced genomic scaffold K443scaffold_189, whole genome shotgun sequence</fullName>
    </submittedName>
</protein>
<evidence type="ECO:0000313" key="2">
    <source>
        <dbReference type="Proteomes" id="UP000054477"/>
    </source>
</evidence>
<gene>
    <name evidence="1" type="ORF">K443DRAFT_285307</name>
</gene>
<dbReference type="HOGENOM" id="CLU_2996814_0_0_1"/>
<reference evidence="1 2" key="1">
    <citation type="submission" date="2014-04" db="EMBL/GenBank/DDBJ databases">
        <authorList>
            <consortium name="DOE Joint Genome Institute"/>
            <person name="Kuo A."/>
            <person name="Kohler A."/>
            <person name="Nagy L.G."/>
            <person name="Floudas D."/>
            <person name="Copeland A."/>
            <person name="Barry K.W."/>
            <person name="Cichocki N."/>
            <person name="Veneault-Fourrey C."/>
            <person name="LaButti K."/>
            <person name="Lindquist E.A."/>
            <person name="Lipzen A."/>
            <person name="Lundell T."/>
            <person name="Morin E."/>
            <person name="Murat C."/>
            <person name="Sun H."/>
            <person name="Tunlid A."/>
            <person name="Henrissat B."/>
            <person name="Grigoriev I.V."/>
            <person name="Hibbett D.S."/>
            <person name="Martin F."/>
            <person name="Nordberg H.P."/>
            <person name="Cantor M.N."/>
            <person name="Hua S.X."/>
        </authorList>
    </citation>
    <scope>NUCLEOTIDE SEQUENCE [LARGE SCALE GENOMIC DNA]</scope>
    <source>
        <strain evidence="1 2">LaAM-08-1</strain>
    </source>
</reference>
<accession>A0A0C9X4Y3</accession>
<dbReference type="AlphaFoldDB" id="A0A0C9X4Y3"/>
<reference evidence="2" key="2">
    <citation type="submission" date="2015-01" db="EMBL/GenBank/DDBJ databases">
        <title>Evolutionary Origins and Diversification of the Mycorrhizal Mutualists.</title>
        <authorList>
            <consortium name="DOE Joint Genome Institute"/>
            <consortium name="Mycorrhizal Genomics Consortium"/>
            <person name="Kohler A."/>
            <person name="Kuo A."/>
            <person name="Nagy L.G."/>
            <person name="Floudas D."/>
            <person name="Copeland A."/>
            <person name="Barry K.W."/>
            <person name="Cichocki N."/>
            <person name="Veneault-Fourrey C."/>
            <person name="LaButti K."/>
            <person name="Lindquist E.A."/>
            <person name="Lipzen A."/>
            <person name="Lundell T."/>
            <person name="Morin E."/>
            <person name="Murat C."/>
            <person name="Riley R."/>
            <person name="Ohm R."/>
            <person name="Sun H."/>
            <person name="Tunlid A."/>
            <person name="Henrissat B."/>
            <person name="Grigoriev I.V."/>
            <person name="Hibbett D.S."/>
            <person name="Martin F."/>
        </authorList>
    </citation>
    <scope>NUCLEOTIDE SEQUENCE [LARGE SCALE GENOMIC DNA]</scope>
    <source>
        <strain evidence="2">LaAM-08-1</strain>
    </source>
</reference>
<name>A0A0C9X4Y3_9AGAR</name>
<proteinExistence type="predicted"/>
<keyword evidence="2" id="KW-1185">Reference proteome</keyword>
<dbReference type="EMBL" id="KN838724">
    <property type="protein sequence ID" value="KIJ96348.1"/>
    <property type="molecule type" value="Genomic_DNA"/>
</dbReference>
<organism evidence="1 2">
    <name type="scientific">Laccaria amethystina LaAM-08-1</name>
    <dbReference type="NCBI Taxonomy" id="1095629"/>
    <lineage>
        <taxon>Eukaryota</taxon>
        <taxon>Fungi</taxon>
        <taxon>Dikarya</taxon>
        <taxon>Basidiomycota</taxon>
        <taxon>Agaricomycotina</taxon>
        <taxon>Agaricomycetes</taxon>
        <taxon>Agaricomycetidae</taxon>
        <taxon>Agaricales</taxon>
        <taxon>Agaricineae</taxon>
        <taxon>Hydnangiaceae</taxon>
        <taxon>Laccaria</taxon>
    </lineage>
</organism>